<dbReference type="Gene3D" id="3.40.50.1240">
    <property type="entry name" value="Phosphoglycerate mutase-like"/>
    <property type="match status" value="1"/>
</dbReference>
<dbReference type="AlphaFoldDB" id="A0A450SJG4"/>
<dbReference type="GO" id="GO:0003873">
    <property type="term" value="F:6-phosphofructo-2-kinase activity"/>
    <property type="evidence" value="ECO:0007669"/>
    <property type="project" value="TreeGrafter"/>
</dbReference>
<protein>
    <submittedName>
        <fullName evidence="2">Alpha-ribazole phosphatase</fullName>
    </submittedName>
</protein>
<sequence>MATKEIDSTIRQDADLWEIDFGRWEGMSFPEIAATDPELVDEWARGDMDFCFPKGESIEIFRERVERAADRMRNCQEDILIVVAHGGVIRFLICYFLGLPPQSYLMFEVNPGSITRIRLHDGHGALAGLNDFDF</sequence>
<dbReference type="InterPro" id="IPR029033">
    <property type="entry name" value="His_PPase_superfam"/>
</dbReference>
<organism evidence="2">
    <name type="scientific">Candidatus Kentrum sp. FW</name>
    <dbReference type="NCBI Taxonomy" id="2126338"/>
    <lineage>
        <taxon>Bacteria</taxon>
        <taxon>Pseudomonadati</taxon>
        <taxon>Pseudomonadota</taxon>
        <taxon>Gammaproteobacteria</taxon>
        <taxon>Candidatus Kentrum</taxon>
    </lineage>
</organism>
<keyword evidence="1" id="KW-0812">Transmembrane</keyword>
<dbReference type="PANTHER" id="PTHR10606">
    <property type="entry name" value="6-PHOSPHOFRUCTO-2-KINASE/FRUCTOSE-2,6-BISPHOSPHATASE"/>
    <property type="match status" value="1"/>
</dbReference>
<dbReference type="Pfam" id="PF00300">
    <property type="entry name" value="His_Phos_1"/>
    <property type="match status" value="1"/>
</dbReference>
<dbReference type="CDD" id="cd07067">
    <property type="entry name" value="HP_PGM_like"/>
    <property type="match status" value="1"/>
</dbReference>
<keyword evidence="1" id="KW-1133">Transmembrane helix</keyword>
<proteinExistence type="predicted"/>
<dbReference type="SUPFAM" id="SSF53254">
    <property type="entry name" value="Phosphoglycerate mutase-like"/>
    <property type="match status" value="1"/>
</dbReference>
<dbReference type="InterPro" id="IPR013078">
    <property type="entry name" value="His_Pase_superF_clade-1"/>
</dbReference>
<dbReference type="EMBL" id="CAADEW010000043">
    <property type="protein sequence ID" value="VFJ53572.1"/>
    <property type="molecule type" value="Genomic_DNA"/>
</dbReference>
<gene>
    <name evidence="2" type="ORF">BECKFW1821A_GA0114235_104313</name>
</gene>
<evidence type="ECO:0000256" key="1">
    <source>
        <dbReference type="SAM" id="Phobius"/>
    </source>
</evidence>
<keyword evidence="1" id="KW-0472">Membrane</keyword>
<reference evidence="2" key="1">
    <citation type="submission" date="2019-02" db="EMBL/GenBank/DDBJ databases">
        <authorList>
            <person name="Gruber-Vodicka R. H."/>
            <person name="Seah K. B. B."/>
        </authorList>
    </citation>
    <scope>NUCLEOTIDE SEQUENCE</scope>
    <source>
        <strain evidence="2">BECK_BZ15</strain>
    </source>
</reference>
<dbReference type="GO" id="GO:0004331">
    <property type="term" value="F:fructose-2,6-bisphosphate 2-phosphatase activity"/>
    <property type="evidence" value="ECO:0007669"/>
    <property type="project" value="TreeGrafter"/>
</dbReference>
<dbReference type="InterPro" id="IPR003094">
    <property type="entry name" value="6Pfruct_kin"/>
</dbReference>
<evidence type="ECO:0000313" key="2">
    <source>
        <dbReference type="EMBL" id="VFJ53572.1"/>
    </source>
</evidence>
<dbReference type="GO" id="GO:0005524">
    <property type="term" value="F:ATP binding"/>
    <property type="evidence" value="ECO:0007669"/>
    <property type="project" value="InterPro"/>
</dbReference>
<name>A0A450SJG4_9GAMM</name>
<dbReference type="GO" id="GO:0005829">
    <property type="term" value="C:cytosol"/>
    <property type="evidence" value="ECO:0007669"/>
    <property type="project" value="TreeGrafter"/>
</dbReference>
<accession>A0A450SJG4</accession>
<feature type="transmembrane region" description="Helical" evidence="1">
    <location>
        <begin position="79"/>
        <end position="98"/>
    </location>
</feature>
<dbReference type="PANTHER" id="PTHR10606:SF44">
    <property type="entry name" value="6-PHOSPHOFRUCTO 2-KINASE_FRUCTOSE 2,6-BISPHOSPHATASE LONG FORM"/>
    <property type="match status" value="1"/>
</dbReference>
<dbReference type="GO" id="GO:0006003">
    <property type="term" value="P:fructose 2,6-bisphosphate metabolic process"/>
    <property type="evidence" value="ECO:0007669"/>
    <property type="project" value="InterPro"/>
</dbReference>